<evidence type="ECO:0000313" key="3">
    <source>
        <dbReference type="Proteomes" id="UP001521209"/>
    </source>
</evidence>
<dbReference type="InterPro" id="IPR012899">
    <property type="entry name" value="LTXXQ"/>
</dbReference>
<comment type="caution">
    <text evidence="2">The sequence shown here is derived from an EMBL/GenBank/DDBJ whole genome shotgun (WGS) entry which is preliminary data.</text>
</comment>
<keyword evidence="1" id="KW-0732">Signal</keyword>
<organism evidence="2 3">
    <name type="scientific">Acidiphilium iwatense</name>
    <dbReference type="NCBI Taxonomy" id="768198"/>
    <lineage>
        <taxon>Bacteria</taxon>
        <taxon>Pseudomonadati</taxon>
        <taxon>Pseudomonadota</taxon>
        <taxon>Alphaproteobacteria</taxon>
        <taxon>Acetobacterales</taxon>
        <taxon>Acidocellaceae</taxon>
        <taxon>Acidiphilium</taxon>
    </lineage>
</organism>
<accession>A0ABS9DXI5</accession>
<feature type="chain" id="PRO_5045131678" evidence="1">
    <location>
        <begin position="26"/>
        <end position="156"/>
    </location>
</feature>
<evidence type="ECO:0000256" key="1">
    <source>
        <dbReference type="SAM" id="SignalP"/>
    </source>
</evidence>
<dbReference type="Proteomes" id="UP001521209">
    <property type="component" value="Unassembled WGS sequence"/>
</dbReference>
<gene>
    <name evidence="2" type="ORF">L2A60_12240</name>
</gene>
<dbReference type="Pfam" id="PF07813">
    <property type="entry name" value="LTXXQ"/>
    <property type="match status" value="1"/>
</dbReference>
<keyword evidence="3" id="KW-1185">Reference proteome</keyword>
<dbReference type="RefSeq" id="WP_235704677.1">
    <property type="nucleotide sequence ID" value="NZ_JAKGBZ010000023.1"/>
</dbReference>
<sequence length="156" mass="16944">MMPRFISATVLSAGLLIAGLSPAFAQSTQSTAPAASSAATTSPASEIKAHINKLRTELKITSAQRSQWDALASVMRQNATQMETLYKQRSRNAETMTAVEILKSYREFTRAHLAALNKLIPAFTKLYGVLSPTQKKTADELFENRVAVASGARKTQ</sequence>
<protein>
    <submittedName>
        <fullName evidence="2">Spy/CpxP family protein refolding chaperone</fullName>
    </submittedName>
</protein>
<proteinExistence type="predicted"/>
<dbReference type="EMBL" id="JAKGBZ010000023">
    <property type="protein sequence ID" value="MCF3947447.1"/>
    <property type="molecule type" value="Genomic_DNA"/>
</dbReference>
<reference evidence="2 3" key="1">
    <citation type="submission" date="2022-01" db="EMBL/GenBank/DDBJ databases">
        <authorList>
            <person name="Won M."/>
            <person name="Kim S.-J."/>
            <person name="Kwon S.-W."/>
        </authorList>
    </citation>
    <scope>NUCLEOTIDE SEQUENCE [LARGE SCALE GENOMIC DNA]</scope>
    <source>
        <strain evidence="2 3">KCTC 23505</strain>
    </source>
</reference>
<evidence type="ECO:0000313" key="2">
    <source>
        <dbReference type="EMBL" id="MCF3947447.1"/>
    </source>
</evidence>
<feature type="signal peptide" evidence="1">
    <location>
        <begin position="1"/>
        <end position="25"/>
    </location>
</feature>
<name>A0ABS9DXI5_9PROT</name>